<dbReference type="InterPro" id="IPR009061">
    <property type="entry name" value="DNA-bd_dom_put_sf"/>
</dbReference>
<feature type="compositionally biased region" description="Basic and acidic residues" evidence="1">
    <location>
        <begin position="64"/>
        <end position="74"/>
    </location>
</feature>
<feature type="region of interest" description="Disordered" evidence="1">
    <location>
        <begin position="59"/>
        <end position="82"/>
    </location>
</feature>
<dbReference type="Proteomes" id="UP000322977">
    <property type="component" value="Unassembled WGS sequence"/>
</dbReference>
<dbReference type="Proteomes" id="UP000254799">
    <property type="component" value="Unassembled WGS sequence"/>
</dbReference>
<dbReference type="EMBL" id="UGLU01000001">
    <property type="protein sequence ID" value="STU52809.1"/>
    <property type="molecule type" value="Genomic_DNA"/>
</dbReference>
<dbReference type="Proteomes" id="UP000254141">
    <property type="component" value="Unassembled WGS sequence"/>
</dbReference>
<dbReference type="EMBL" id="QOHW01000002">
    <property type="protein sequence ID" value="RBZ25373.1"/>
    <property type="molecule type" value="Genomic_DNA"/>
</dbReference>
<evidence type="ECO:0000313" key="19">
    <source>
        <dbReference type="Proteomes" id="UP000255099"/>
    </source>
</evidence>
<dbReference type="Proteomes" id="UP000255192">
    <property type="component" value="Unassembled WGS sequence"/>
</dbReference>
<dbReference type="EMBL" id="JRRF01000009">
    <property type="protein sequence ID" value="KII05279.1"/>
    <property type="molecule type" value="Genomic_DNA"/>
</dbReference>
<dbReference type="Proteomes" id="UP000254387">
    <property type="component" value="Unassembled WGS sequence"/>
</dbReference>
<evidence type="ECO:0000313" key="8">
    <source>
        <dbReference type="EMBL" id="STU52809.1"/>
    </source>
</evidence>
<evidence type="ECO:0000313" key="6">
    <source>
        <dbReference type="EMBL" id="STT47141.1"/>
    </source>
</evidence>
<evidence type="ECO:0000313" key="10">
    <source>
        <dbReference type="EMBL" id="STV56332.1"/>
    </source>
</evidence>
<dbReference type="Proteomes" id="UP000258673">
    <property type="component" value="Unassembled WGS sequence"/>
</dbReference>
<reference evidence="3 15" key="2">
    <citation type="submission" date="2017-03" db="EMBL/GenBank/DDBJ databases">
        <authorList>
            <person name="Fouts D."/>
            <person name="Stalin M.J."/>
            <person name="Chen L."/>
            <person name="Wright M."/>
            <person name="Sutton G."/>
            <person name="Nguyen K."/>
            <person name="Vanduin D."/>
            <person name="Rojas L."/>
            <person name="Hujer A."/>
            <person name="Hujer K."/>
            <person name="Bonomo R."/>
            <person name="Kreiswirth B."/>
            <person name="Adams M."/>
        </authorList>
    </citation>
    <scope>NUCLEOTIDE SEQUENCE [LARGE SCALE GENOMIC DNA]</scope>
    <source>
        <strain evidence="3 15">39383</strain>
    </source>
</reference>
<dbReference type="EMBL" id="CP063008">
    <property type="protein sequence ID" value="QOU53153.1"/>
    <property type="molecule type" value="Genomic_DNA"/>
</dbReference>
<reference evidence="4 24" key="8">
    <citation type="journal article" date="2020" name="Antibiotics">
        <title>Molecular Typing, Characterization of Antimicrobial Resistance, Virulence Profiling and Analysis of Whole-Genome Sequence of Clinical Klebsiella pneumoniae Isolates.</title>
        <authorList>
            <person name="Shelenkov A."/>
            <person name="Mikhaylova Y."/>
            <person name="Yanushevich Y."/>
            <person name="Samoilov A."/>
            <person name="Petrova L."/>
            <person name="Fomina V."/>
            <person name="Gusarov V."/>
            <person name="Zamyatin M."/>
            <person name="Shagin D."/>
            <person name="Akimkin V."/>
        </authorList>
    </citation>
    <scope>NUCLEOTIDE SEQUENCE [LARGE SCALE GENOMIC DNA]</scope>
    <source>
        <strain evidence="4 24">CriePir120</strain>
    </source>
</reference>
<dbReference type="AlphaFoldDB" id="A0A0S3FG04"/>
<evidence type="ECO:0000313" key="14">
    <source>
        <dbReference type="Proteomes" id="UP000031820"/>
    </source>
</evidence>
<dbReference type="RefSeq" id="WP_004144294.1">
    <property type="nucleotide sequence ID" value="NZ_BAACAC010000017.1"/>
</dbReference>
<evidence type="ECO:0000313" key="7">
    <source>
        <dbReference type="EMBL" id="STT55954.1"/>
    </source>
</evidence>
<organism evidence="3 15">
    <name type="scientific">Klebsiella pneumoniae</name>
    <dbReference type="NCBI Taxonomy" id="573"/>
    <lineage>
        <taxon>Bacteria</taxon>
        <taxon>Pseudomonadati</taxon>
        <taxon>Pseudomonadota</taxon>
        <taxon>Gammaproteobacteria</taxon>
        <taxon>Enterobacterales</taxon>
        <taxon>Enterobacteriaceae</taxon>
        <taxon>Klebsiella/Raoultella group</taxon>
        <taxon>Klebsiella</taxon>
        <taxon>Klebsiella pneumoniae complex</taxon>
    </lineage>
</organism>
<dbReference type="EMBL" id="UGMD01000002">
    <property type="protein sequence ID" value="STV06887.1"/>
    <property type="molecule type" value="Genomic_DNA"/>
</dbReference>
<accession>A0A0S3FG04</accession>
<evidence type="ECO:0000313" key="18">
    <source>
        <dbReference type="Proteomes" id="UP000254799"/>
    </source>
</evidence>
<dbReference type="EMBL" id="UGLC01000002">
    <property type="protein sequence ID" value="STT55954.1"/>
    <property type="molecule type" value="Genomic_DNA"/>
</dbReference>
<dbReference type="Proteomes" id="UP000253559">
    <property type="component" value="Unassembled WGS sequence"/>
</dbReference>
<dbReference type="EMBL" id="UGMN01000004">
    <property type="protein sequence ID" value="STV56332.1"/>
    <property type="molecule type" value="Genomic_DNA"/>
</dbReference>
<evidence type="ECO:0000313" key="24">
    <source>
        <dbReference type="Proteomes" id="UP000439817"/>
    </source>
</evidence>
<evidence type="ECO:0000313" key="12">
    <source>
        <dbReference type="EMBL" id="SYH31157.1"/>
    </source>
</evidence>
<protein>
    <submittedName>
        <fullName evidence="4">AlpA family phage regulatory protein</fullName>
    </submittedName>
    <submittedName>
        <fullName evidence="3 6">Transcriptional regulator</fullName>
    </submittedName>
</protein>
<evidence type="ECO:0000313" key="23">
    <source>
        <dbReference type="Proteomes" id="UP000322977"/>
    </source>
</evidence>
<dbReference type="EMBL" id="UGLB01000003">
    <property type="protein sequence ID" value="STT47141.1"/>
    <property type="molecule type" value="Genomic_DNA"/>
</dbReference>
<dbReference type="Proteomes" id="UP000439817">
    <property type="component" value="Chromosome"/>
</dbReference>
<evidence type="ECO:0000313" key="2">
    <source>
        <dbReference type="EMBL" id="KII05279.1"/>
    </source>
</evidence>
<dbReference type="Proteomes" id="UP000031820">
    <property type="component" value="Unassembled WGS sequence"/>
</dbReference>
<dbReference type="Proteomes" id="UP000196447">
    <property type="component" value="Unassembled WGS sequence"/>
</dbReference>
<evidence type="ECO:0000313" key="16">
    <source>
        <dbReference type="Proteomes" id="UP000254141"/>
    </source>
</evidence>
<evidence type="ECO:0000313" key="21">
    <source>
        <dbReference type="Proteomes" id="UP000258673"/>
    </source>
</evidence>
<dbReference type="SUPFAM" id="SSF46955">
    <property type="entry name" value="Putative DNA-binding domain"/>
    <property type="match status" value="1"/>
</dbReference>
<evidence type="ECO:0000313" key="3">
    <source>
        <dbReference type="EMBL" id="OVF63814.1"/>
    </source>
</evidence>
<evidence type="ECO:0000313" key="5">
    <source>
        <dbReference type="EMBL" id="RBZ25373.1"/>
    </source>
</evidence>
<sequence>MKGALGKKELLAVVPVSMSTIDRMEKNGEFPKRFWITDKRCAWNSEEIERWLDERQQNGTTEFAGKKPPVEQRVFRPVGNAA</sequence>
<evidence type="ECO:0000313" key="17">
    <source>
        <dbReference type="Proteomes" id="UP000254387"/>
    </source>
</evidence>
<reference evidence="13 23" key="7">
    <citation type="submission" date="2019-08" db="EMBL/GenBank/DDBJ databases">
        <title>Phenotypic and genetic characterization of extended-spectrum b-lactamase-producing hypermucoviscous Klebsiella pneumoniae from Chile.</title>
        <authorList>
            <person name="Morales-Leon F."/>
            <person name="Caro C."/>
            <person name="Opazo-Capurro A."/>
            <person name="Lincopan N."/>
            <person name="Dominguez-Yevenes M."/>
            <person name="Lima C."/>
            <person name="Bello-Toledo H."/>
            <person name="Gonzalez-Rocha G."/>
        </authorList>
    </citation>
    <scope>NUCLEOTIDE SEQUENCE [LARGE SCALE GENOMIC DNA]</scope>
    <source>
        <strain evidence="13 23">UCO-494</strain>
    </source>
</reference>
<dbReference type="EMBL" id="NDBK01000125">
    <property type="protein sequence ID" value="OVF63814.1"/>
    <property type="molecule type" value="Genomic_DNA"/>
</dbReference>
<name>A0A0S3FG04_KLEPN</name>
<dbReference type="InterPro" id="IPR010260">
    <property type="entry name" value="AlpA"/>
</dbReference>
<dbReference type="EMBL" id="UIUC01000018">
    <property type="protein sequence ID" value="SVN65989.1"/>
    <property type="molecule type" value="Genomic_DNA"/>
</dbReference>
<evidence type="ECO:0000256" key="1">
    <source>
        <dbReference type="SAM" id="MobiDB-lite"/>
    </source>
</evidence>
<gene>
    <name evidence="3" type="ORF">B5L96_28465</name>
    <name evidence="5" type="ORF">DM078_05285</name>
    <name evidence="13" type="ORF">FXN67_20135</name>
    <name evidence="4" type="ORF">GJJ08_006980</name>
    <name evidence="2" type="ORF">LS45_11720</name>
    <name evidence="9" type="ORF">NCTC204_03816</name>
    <name evidence="8" type="ORF">NCTC5051_03893</name>
    <name evidence="10" type="ORF">NCTC5053_05921</name>
    <name evidence="7" type="ORF">NCTC8849_04583</name>
    <name evidence="6" type="ORF">NCTC9637_02046</name>
    <name evidence="12" type="ORF">SAMEA3515122_02050</name>
    <name evidence="11" type="ORF">SAMEA3649591_04037</name>
</gene>
<dbReference type="Proteomes" id="UP000255099">
    <property type="component" value="Unassembled WGS sequence"/>
</dbReference>
<reference evidence="2 14" key="1">
    <citation type="submission" date="2014-10" db="EMBL/GenBank/DDBJ databases">
        <title>Plasmid movement, recombination, and chromosomal integration amongst multidrug resistant commensal Escherichia coli clones within a single commercial turkey flock.</title>
        <authorList>
            <person name="Lang K."/>
            <person name="Dorn K."/>
            <person name="Danzeisen J."/>
            <person name="Johnson T."/>
        </authorList>
    </citation>
    <scope>NUCLEOTIDE SEQUENCE [LARGE SCALE GENOMIC DNA]</scope>
    <source>
        <strain evidence="2 14">UMNturkey9</strain>
    </source>
</reference>
<evidence type="ECO:0000313" key="4">
    <source>
        <dbReference type="EMBL" id="QOU53153.1"/>
    </source>
</evidence>
<evidence type="ECO:0000313" key="9">
    <source>
        <dbReference type="EMBL" id="STV06887.1"/>
    </source>
</evidence>
<reference evidence="5" key="5">
    <citation type="submission" date="2018-08" db="EMBL/GenBank/DDBJ databases">
        <title>Klebsiella pneumoniae genome sequencing and assembly.</title>
        <authorList>
            <person name="Martins R.C.R."/>
            <person name="Perdigao-Neto L.V."/>
            <person name="Costa S.F."/>
            <person name="Levin A.S.S."/>
        </authorList>
    </citation>
    <scope>NUCLEOTIDE SEQUENCE</scope>
    <source>
        <strain evidence="5">BC_5001</strain>
    </source>
</reference>
<dbReference type="EMBL" id="VSSY01000019">
    <property type="protein sequence ID" value="TYL76252.1"/>
    <property type="molecule type" value="Genomic_DNA"/>
</dbReference>
<evidence type="ECO:0000313" key="15">
    <source>
        <dbReference type="Proteomes" id="UP000196447"/>
    </source>
</evidence>
<evidence type="ECO:0000313" key="13">
    <source>
        <dbReference type="EMBL" id="TYL76252.1"/>
    </source>
</evidence>
<dbReference type="Pfam" id="PF05930">
    <property type="entry name" value="Phage_AlpA"/>
    <property type="match status" value="1"/>
</dbReference>
<dbReference type="Proteomes" id="UP000258905">
    <property type="component" value="Unassembled WGS sequence"/>
</dbReference>
<evidence type="ECO:0000313" key="11">
    <source>
        <dbReference type="EMBL" id="SVN65989.1"/>
    </source>
</evidence>
<proteinExistence type="predicted"/>
<dbReference type="EMBL" id="UKUT01000003">
    <property type="protein sequence ID" value="SYH31157.1"/>
    <property type="molecule type" value="Genomic_DNA"/>
</dbReference>
<reference evidence="5" key="4">
    <citation type="submission" date="2018-07" db="EMBL/GenBank/DDBJ databases">
        <authorList>
            <person name="Martins R.C."/>
            <person name="Perdigao-Neto L.V."/>
            <person name="Costa S.F."/>
            <person name="Levin A.S.S."/>
        </authorList>
    </citation>
    <scope>NUCLEOTIDE SEQUENCE</scope>
    <source>
        <strain evidence="5">BC_5001</strain>
    </source>
</reference>
<evidence type="ECO:0000313" key="20">
    <source>
        <dbReference type="Proteomes" id="UP000255192"/>
    </source>
</evidence>
<evidence type="ECO:0000313" key="22">
    <source>
        <dbReference type="Proteomes" id="UP000258905"/>
    </source>
</evidence>
<reference evidence="16 17" key="3">
    <citation type="submission" date="2018-06" db="EMBL/GenBank/DDBJ databases">
        <authorList>
            <consortium name="Pathogen Informatics"/>
            <person name="Doyle S."/>
        </authorList>
    </citation>
    <scope>NUCLEOTIDE SEQUENCE [LARGE SCALE GENOMIC DNA]</scope>
    <source>
        <strain evidence="9 20">NCTC204</strain>
        <strain evidence="8 16">NCTC5051</strain>
        <strain evidence="10 17">NCTC5053</strain>
        <strain evidence="7 18">NCTC8849</strain>
        <strain evidence="6 19">NCTC9637</strain>
    </source>
</reference>
<reference evidence="21 22" key="6">
    <citation type="submission" date="2018-08" db="EMBL/GenBank/DDBJ databases">
        <authorList>
            <consortium name="Pathogen Informatics"/>
        </authorList>
    </citation>
    <scope>NUCLEOTIDE SEQUENCE [LARGE SCALE GENOMIC DNA]</scope>
    <source>
        <strain evidence="11 22">EuSCAPE_GR003</strain>
        <strain evidence="12 21">EuSCAPE_IT093</strain>
    </source>
</reference>